<evidence type="ECO:0000256" key="5">
    <source>
        <dbReference type="ARBA" id="ARBA00022821"/>
    </source>
</evidence>
<gene>
    <name evidence="12 13 14 15 16 17 18 19" type="primary">LOC113704143</name>
</gene>
<feature type="domain" description="NB-ARC" evidence="7">
    <location>
        <begin position="182"/>
        <end position="353"/>
    </location>
</feature>
<feature type="domain" description="Disease resistance N-terminal" evidence="8">
    <location>
        <begin position="10"/>
        <end position="98"/>
    </location>
</feature>
<dbReference type="RefSeq" id="XP_071918139.1">
    <property type="nucleotide sequence ID" value="XM_072062038.1"/>
</dbReference>
<keyword evidence="3" id="KW-0677">Repeat</keyword>
<evidence type="ECO:0000313" key="15">
    <source>
        <dbReference type="RefSeq" id="XP_071918135.1"/>
    </source>
</evidence>
<protein>
    <submittedName>
        <fullName evidence="12 13">Disease resistance protein RGA3</fullName>
    </submittedName>
</protein>
<dbReference type="InterPro" id="IPR032675">
    <property type="entry name" value="LRR_dom_sf"/>
</dbReference>
<dbReference type="InterPro" id="IPR058922">
    <property type="entry name" value="WHD_DRP"/>
</dbReference>
<evidence type="ECO:0000256" key="1">
    <source>
        <dbReference type="ARBA" id="ARBA00008894"/>
    </source>
</evidence>
<dbReference type="RefSeq" id="XP_027081642.2">
    <property type="nucleotide sequence ID" value="XM_027225841.2"/>
</dbReference>
<dbReference type="InterPro" id="IPR002182">
    <property type="entry name" value="NB-ARC"/>
</dbReference>
<dbReference type="RefSeq" id="XP_071918136.1">
    <property type="nucleotide sequence ID" value="XM_072062035.1"/>
</dbReference>
<dbReference type="PANTHER" id="PTHR36766">
    <property type="entry name" value="PLANT BROAD-SPECTRUM MILDEW RESISTANCE PROTEIN RPW8"/>
    <property type="match status" value="1"/>
</dbReference>
<evidence type="ECO:0000259" key="8">
    <source>
        <dbReference type="Pfam" id="PF18052"/>
    </source>
</evidence>
<dbReference type="PANTHER" id="PTHR36766:SF70">
    <property type="entry name" value="DISEASE RESISTANCE PROTEIN RGA4"/>
    <property type="match status" value="1"/>
</dbReference>
<keyword evidence="11" id="KW-1185">Reference proteome</keyword>
<dbReference type="RefSeq" id="XP_071918137.1">
    <property type="nucleotide sequence ID" value="XM_072062036.1"/>
</dbReference>
<dbReference type="Pfam" id="PF18052">
    <property type="entry name" value="Rx_N"/>
    <property type="match status" value="1"/>
</dbReference>
<evidence type="ECO:0000259" key="9">
    <source>
        <dbReference type="Pfam" id="PF23559"/>
    </source>
</evidence>
<keyword evidence="6" id="KW-0067">ATP-binding</keyword>
<reference evidence="12 13" key="2">
    <citation type="submission" date="2025-05" db="UniProtKB">
        <authorList>
            <consortium name="RefSeq"/>
        </authorList>
    </citation>
    <scope>IDENTIFICATION</scope>
    <source>
        <tissue evidence="12 13">Leaves</tissue>
    </source>
</reference>
<evidence type="ECO:0000256" key="6">
    <source>
        <dbReference type="ARBA" id="ARBA00022840"/>
    </source>
</evidence>
<dbReference type="InterPro" id="IPR041118">
    <property type="entry name" value="Rx_N"/>
</dbReference>
<dbReference type="InterPro" id="IPR042197">
    <property type="entry name" value="Apaf_helical"/>
</dbReference>
<evidence type="ECO:0000256" key="2">
    <source>
        <dbReference type="ARBA" id="ARBA00022614"/>
    </source>
</evidence>
<dbReference type="InterPro" id="IPR056789">
    <property type="entry name" value="LRR_R13L1-DRL21"/>
</dbReference>
<keyword evidence="5" id="KW-0611">Plant defense</keyword>
<evidence type="ECO:0000313" key="17">
    <source>
        <dbReference type="RefSeq" id="XP_071918137.1"/>
    </source>
</evidence>
<organism evidence="11 18">
    <name type="scientific">Coffea arabica</name>
    <name type="common">Arabian coffee</name>
    <dbReference type="NCBI Taxonomy" id="13443"/>
    <lineage>
        <taxon>Eukaryota</taxon>
        <taxon>Viridiplantae</taxon>
        <taxon>Streptophyta</taxon>
        <taxon>Embryophyta</taxon>
        <taxon>Tracheophyta</taxon>
        <taxon>Spermatophyta</taxon>
        <taxon>Magnoliopsida</taxon>
        <taxon>eudicotyledons</taxon>
        <taxon>Gunneridae</taxon>
        <taxon>Pentapetalae</taxon>
        <taxon>asterids</taxon>
        <taxon>lamiids</taxon>
        <taxon>Gentianales</taxon>
        <taxon>Rubiaceae</taxon>
        <taxon>Ixoroideae</taxon>
        <taxon>Gardenieae complex</taxon>
        <taxon>Bertiereae - Coffeeae clade</taxon>
        <taxon>Coffeeae</taxon>
        <taxon>Coffea</taxon>
    </lineage>
</organism>
<evidence type="ECO:0000259" key="10">
    <source>
        <dbReference type="Pfam" id="PF25019"/>
    </source>
</evidence>
<evidence type="ECO:0000313" key="11">
    <source>
        <dbReference type="Proteomes" id="UP001652660"/>
    </source>
</evidence>
<dbReference type="Pfam" id="PF25019">
    <property type="entry name" value="LRR_R13L1-DRL21"/>
    <property type="match status" value="1"/>
</dbReference>
<dbReference type="Pfam" id="PF23559">
    <property type="entry name" value="WHD_DRP"/>
    <property type="match status" value="1"/>
</dbReference>
<accession>A0ABM4VF30</accession>
<dbReference type="Gene3D" id="1.10.8.430">
    <property type="entry name" value="Helical domain of apoptotic protease-activating factors"/>
    <property type="match status" value="1"/>
</dbReference>
<dbReference type="RefSeq" id="XP_071918135.1">
    <property type="nucleotide sequence ID" value="XM_072062034.1"/>
</dbReference>
<keyword evidence="4" id="KW-0547">Nucleotide-binding</keyword>
<evidence type="ECO:0000256" key="3">
    <source>
        <dbReference type="ARBA" id="ARBA00022737"/>
    </source>
</evidence>
<evidence type="ECO:0000313" key="19">
    <source>
        <dbReference type="RefSeq" id="XP_071918139.1"/>
    </source>
</evidence>
<dbReference type="SUPFAM" id="SSF52540">
    <property type="entry name" value="P-loop containing nucleoside triphosphate hydrolases"/>
    <property type="match status" value="1"/>
</dbReference>
<evidence type="ECO:0000313" key="13">
    <source>
        <dbReference type="RefSeq" id="XP_071918133.1"/>
    </source>
</evidence>
<proteinExistence type="inferred from homology"/>
<dbReference type="RefSeq" id="XP_071918138.1">
    <property type="nucleotide sequence ID" value="XM_072062037.1"/>
</dbReference>
<evidence type="ECO:0000259" key="7">
    <source>
        <dbReference type="Pfam" id="PF00931"/>
    </source>
</evidence>
<feature type="domain" description="Disease resistance protein winged helix" evidence="9">
    <location>
        <begin position="438"/>
        <end position="508"/>
    </location>
</feature>
<dbReference type="PRINTS" id="PR00364">
    <property type="entry name" value="DISEASERSIST"/>
</dbReference>
<dbReference type="GeneID" id="113704143"/>
<dbReference type="OrthoDB" id="1291980at2759"/>
<reference evidence="11" key="1">
    <citation type="journal article" date="2025" name="Foods">
        <title>Unveiling the Microbial Signatures of Arabica Coffee Cherries: Insights into Ripeness Specific Diversity, Functional Traits, and Implications for Quality and Safety.</title>
        <authorList>
            <consortium name="RefSeq"/>
            <person name="Tenea G.N."/>
            <person name="Cifuentes V."/>
            <person name="Reyes P."/>
            <person name="Cevallos-Vallejos M."/>
        </authorList>
    </citation>
    <scope>NUCLEOTIDE SEQUENCE [LARGE SCALE GENOMIC DNA]</scope>
</reference>
<dbReference type="Gene3D" id="1.20.5.4130">
    <property type="match status" value="1"/>
</dbReference>
<evidence type="ECO:0000313" key="16">
    <source>
        <dbReference type="RefSeq" id="XP_071918136.1"/>
    </source>
</evidence>
<dbReference type="Gene3D" id="3.80.10.10">
    <property type="entry name" value="Ribonuclease Inhibitor"/>
    <property type="match status" value="2"/>
</dbReference>
<dbReference type="Gene3D" id="1.10.10.10">
    <property type="entry name" value="Winged helix-like DNA-binding domain superfamily/Winged helix DNA-binding domain"/>
    <property type="match status" value="1"/>
</dbReference>
<evidence type="ECO:0000313" key="14">
    <source>
        <dbReference type="RefSeq" id="XP_071918134.1"/>
    </source>
</evidence>
<keyword evidence="2" id="KW-0433">Leucine-rich repeat</keyword>
<dbReference type="InterPro" id="IPR027417">
    <property type="entry name" value="P-loop_NTPase"/>
</dbReference>
<dbReference type="RefSeq" id="XP_071918133.1">
    <property type="nucleotide sequence ID" value="XM_072062032.1"/>
</dbReference>
<name>A0ABM4VF30_COFAR</name>
<evidence type="ECO:0000313" key="18">
    <source>
        <dbReference type="RefSeq" id="XP_071918138.1"/>
    </source>
</evidence>
<feature type="domain" description="R13L1/DRL21-like LRR repeat region" evidence="10">
    <location>
        <begin position="687"/>
        <end position="812"/>
    </location>
</feature>
<dbReference type="RefSeq" id="XP_071918134.1">
    <property type="nucleotide sequence ID" value="XM_072062033.1"/>
</dbReference>
<dbReference type="Proteomes" id="UP001652660">
    <property type="component" value="Chromosome 8e"/>
</dbReference>
<dbReference type="SUPFAM" id="SSF52058">
    <property type="entry name" value="L domain-like"/>
    <property type="match status" value="2"/>
</dbReference>
<dbReference type="Gene3D" id="3.40.50.300">
    <property type="entry name" value="P-loop containing nucleotide triphosphate hydrolases"/>
    <property type="match status" value="1"/>
</dbReference>
<comment type="similarity">
    <text evidence="1">Belongs to the disease resistance NB-LRR family.</text>
</comment>
<sequence>MADALISSTIQVTLEMALSLASDRIGMLVGFEEDLASMTRSLRLIKAFLTDAEERQHNQETAVQEWLKSLEEVAYDADNVLDELHYESLRHQVESRNRHKQKVCCFFSFSNINLAFRWRMASKVRDIKVKLNGIYQDAHGLGLVSRPVLTATLPAAPAAGDTRNRQTDSVVAPMVGRADDESKIVKMLLSPSEKVVSVLPIIGMGGLGKTTLAKSIYNNQQIDGHFDKKVWVCASKKVPIEELFKLILVHLTKEKVEVDVREVIVEKIQNQLGGKRYLLVLDDVWDDNHALWDDLFTTLKGLNPTDGSWCLVTTRSGQVAGIVSGALMMDDEAYALGRLPDDLCWSILKEKVVGGGEVPYELKAIKERVIKRCDGLPLAASVIGGLLRLKRKEEWQSILENRLLSFSGDEDRVMQILKLSFDNLPSPYIKKCFAYWSIFPKDSEIERNMLIELWMAEGFLQADVNSQMMMEEIGMNYLRILLQSSLFEEIRYDWKTYYKMHDLVHDLAESMSKSTKVINNGDTYTVDNDNQIRYLTIDSFVGAEDREKLLESLSASLHTLFVKGDLSDDMLMKLKNLYVLNLSRGEIEELPISIGKLMHLRCVDLSESAIRILPDSLCKLYNLQTLTLSYSAVDDLPKSMSNLISLRHLHYYKSDKEFQMPLDMGRLICLQTLKFFNVGREKGRQVRELGCLKNLKGSLEIRNLELVKDKEGAEKTCLSEKKNLSKLRLEWTNNREGDNHDEDVLDGLRPHPNLKELSISNFMSDQFPQWLMDLPTTLPKLASLEFNYCNRCRELLPLQNSTSLKQLEIWGCRGLTNLPGDMLHSCISLQKLRVTYCDNLISFPLDLQRTPSLLELELYRCPKLKTSMMPKGFGFLTSLRELTIGPFLDDGDDHENSSIYNEFDWSGLISSSSSSSSSALRELYLYGLPHMESLPPQIQYLTALTSLALGYFGGIKALPDWFGNFAALEELYLYDFKELGHLPSEDAMRSLTKLKCLHVYGSPVLKERCTPESSSPDSQWSKVTHIQ</sequence>
<evidence type="ECO:0000256" key="4">
    <source>
        <dbReference type="ARBA" id="ARBA00022741"/>
    </source>
</evidence>
<dbReference type="InterPro" id="IPR036388">
    <property type="entry name" value="WH-like_DNA-bd_sf"/>
</dbReference>
<dbReference type="Pfam" id="PF00931">
    <property type="entry name" value="NB-ARC"/>
    <property type="match status" value="1"/>
</dbReference>
<evidence type="ECO:0000313" key="12">
    <source>
        <dbReference type="RefSeq" id="XP_027081642.2"/>
    </source>
</evidence>